<gene>
    <name evidence="2" type="ORF">ISF_09321</name>
</gene>
<dbReference type="InterPro" id="IPR024655">
    <property type="entry name" value="Asl1_glyco_hydro_catalytic"/>
</dbReference>
<comment type="caution">
    <text evidence="2">The sequence shown here is derived from an EMBL/GenBank/DDBJ whole genome shotgun (WGS) entry which is preliminary data.</text>
</comment>
<dbReference type="GeneID" id="30025613"/>
<sequence>MATTGKSHDCHIDFVPVHWYNDHTLENDLESWVNKVCSLVRNRKIYITDFKGFGSEDQQRQFMKKALP</sequence>
<dbReference type="Proteomes" id="UP000076744">
    <property type="component" value="Unassembled WGS sequence"/>
</dbReference>
<evidence type="ECO:0000313" key="3">
    <source>
        <dbReference type="Proteomes" id="UP000076744"/>
    </source>
</evidence>
<dbReference type="RefSeq" id="XP_018699934.1">
    <property type="nucleotide sequence ID" value="XM_018852924.1"/>
</dbReference>
<organism evidence="2 3">
    <name type="scientific">Cordyceps fumosorosea (strain ARSEF 2679)</name>
    <name type="common">Isaria fumosorosea</name>
    <dbReference type="NCBI Taxonomy" id="1081104"/>
    <lineage>
        <taxon>Eukaryota</taxon>
        <taxon>Fungi</taxon>
        <taxon>Dikarya</taxon>
        <taxon>Ascomycota</taxon>
        <taxon>Pezizomycotina</taxon>
        <taxon>Sordariomycetes</taxon>
        <taxon>Hypocreomycetidae</taxon>
        <taxon>Hypocreales</taxon>
        <taxon>Cordycipitaceae</taxon>
        <taxon>Cordyceps</taxon>
    </lineage>
</organism>
<evidence type="ECO:0000313" key="2">
    <source>
        <dbReference type="EMBL" id="OAA52157.1"/>
    </source>
</evidence>
<dbReference type="InterPro" id="IPR017853">
    <property type="entry name" value="GH"/>
</dbReference>
<accession>A0A167KT47</accession>
<dbReference type="AlphaFoldDB" id="A0A167KT47"/>
<dbReference type="OrthoDB" id="43654at2759"/>
<feature type="domain" description="Asl1-like glycosyl hydrolase catalytic" evidence="1">
    <location>
        <begin position="8"/>
        <end position="67"/>
    </location>
</feature>
<name>A0A167KT47_CORFA</name>
<dbReference type="Pfam" id="PF11790">
    <property type="entry name" value="Glyco_hydro_cc"/>
    <property type="match status" value="1"/>
</dbReference>
<proteinExistence type="predicted"/>
<dbReference type="EMBL" id="AZHB01000045">
    <property type="protein sequence ID" value="OAA52157.1"/>
    <property type="molecule type" value="Genomic_DNA"/>
</dbReference>
<dbReference type="STRING" id="1081104.A0A167KT47"/>
<dbReference type="SUPFAM" id="SSF51445">
    <property type="entry name" value="(Trans)glycosidases"/>
    <property type="match status" value="1"/>
</dbReference>
<reference evidence="2 3" key="1">
    <citation type="journal article" date="2016" name="Genome Biol. Evol.">
        <title>Divergent and convergent evolution of fungal pathogenicity.</title>
        <authorList>
            <person name="Shang Y."/>
            <person name="Xiao G."/>
            <person name="Zheng P."/>
            <person name="Cen K."/>
            <person name="Zhan S."/>
            <person name="Wang C."/>
        </authorList>
    </citation>
    <scope>NUCLEOTIDE SEQUENCE [LARGE SCALE GENOMIC DNA]</scope>
    <source>
        <strain evidence="2 3">ARSEF 2679</strain>
    </source>
</reference>
<keyword evidence="3" id="KW-1185">Reference proteome</keyword>
<protein>
    <recommendedName>
        <fullName evidence="1">Asl1-like glycosyl hydrolase catalytic domain-containing protein</fullName>
    </recommendedName>
</protein>
<evidence type="ECO:0000259" key="1">
    <source>
        <dbReference type="Pfam" id="PF11790"/>
    </source>
</evidence>